<dbReference type="Gene3D" id="2.30.33.40">
    <property type="entry name" value="GroES chaperonin"/>
    <property type="match status" value="1"/>
</dbReference>
<reference evidence="4" key="1">
    <citation type="submission" date="2020-05" db="EMBL/GenBank/DDBJ databases">
        <authorList>
            <person name="Chiriac C."/>
            <person name="Salcher M."/>
            <person name="Ghai R."/>
            <person name="Kavagutti S V."/>
        </authorList>
    </citation>
    <scope>NUCLEOTIDE SEQUENCE</scope>
</reference>
<evidence type="ECO:0000313" key="3">
    <source>
        <dbReference type="EMBL" id="CAB4194817.1"/>
    </source>
</evidence>
<dbReference type="EMBL" id="LR798457">
    <property type="protein sequence ID" value="CAB5238111.1"/>
    <property type="molecule type" value="Genomic_DNA"/>
</dbReference>
<dbReference type="InterPro" id="IPR011032">
    <property type="entry name" value="GroES-like_sf"/>
</dbReference>
<dbReference type="GO" id="GO:0006457">
    <property type="term" value="P:protein folding"/>
    <property type="evidence" value="ECO:0007669"/>
    <property type="project" value="InterPro"/>
</dbReference>
<name>A0A6J5S9E8_9CAUD</name>
<dbReference type="SMR" id="A0A6J5S9E8"/>
<dbReference type="EMBL" id="LR796819">
    <property type="protein sequence ID" value="CAB4168215.1"/>
    <property type="molecule type" value="Genomic_DNA"/>
</dbReference>
<dbReference type="EMBL" id="LR797358">
    <property type="protein sequence ID" value="CAB4205301.1"/>
    <property type="molecule type" value="Genomic_DNA"/>
</dbReference>
<evidence type="ECO:0000313" key="4">
    <source>
        <dbReference type="EMBL" id="CAB4205301.1"/>
    </source>
</evidence>
<dbReference type="EMBL" id="LR797223">
    <property type="protein sequence ID" value="CAB4194817.1"/>
    <property type="molecule type" value="Genomic_DNA"/>
</dbReference>
<organism evidence="4">
    <name type="scientific">uncultured Caudovirales phage</name>
    <dbReference type="NCBI Taxonomy" id="2100421"/>
    <lineage>
        <taxon>Viruses</taxon>
        <taxon>Duplodnaviria</taxon>
        <taxon>Heunggongvirae</taxon>
        <taxon>Uroviricota</taxon>
        <taxon>Caudoviricetes</taxon>
        <taxon>Peduoviridae</taxon>
        <taxon>Maltschvirus</taxon>
        <taxon>Maltschvirus maltsch</taxon>
    </lineage>
</organism>
<proteinExistence type="predicted"/>
<evidence type="ECO:0008006" key="6">
    <source>
        <dbReference type="Google" id="ProtNLM"/>
    </source>
</evidence>
<dbReference type="InterPro" id="IPR037124">
    <property type="entry name" value="Chaperonin_GroES_sf"/>
</dbReference>
<sequence>MSDILLPPGVEMPPPIQTAEVPNETLTDAEKAKQLPDPSGYKLLCFLPEIEEKIEGTNLIKPKDMMKREELTTAVLFVVKVGPDAYSDKSKFPTGPWCKEGDFVLTRTYAGTRFKMYGREMRLINDDQVEGVVQDPRGITHV</sequence>
<dbReference type="SUPFAM" id="SSF50129">
    <property type="entry name" value="GroES-like"/>
    <property type="match status" value="1"/>
</dbReference>
<evidence type="ECO:0000256" key="1">
    <source>
        <dbReference type="SAM" id="MobiDB-lite"/>
    </source>
</evidence>
<feature type="region of interest" description="Disordered" evidence="1">
    <location>
        <begin position="1"/>
        <end position="22"/>
    </location>
</feature>
<evidence type="ECO:0000313" key="2">
    <source>
        <dbReference type="EMBL" id="CAB4168215.1"/>
    </source>
</evidence>
<protein>
    <recommendedName>
        <fullName evidence="6">Co-chaperonin GroES</fullName>
    </recommendedName>
</protein>
<accession>A0A6J5S9E8</accession>
<evidence type="ECO:0000313" key="5">
    <source>
        <dbReference type="EMBL" id="CAB5238111.1"/>
    </source>
</evidence>
<gene>
    <name evidence="3" type="ORF">UFOVP1276_3</name>
    <name evidence="4" type="ORF">UFOVP1403_63</name>
    <name evidence="5" type="ORF">UFOVP1507_47</name>
    <name evidence="2" type="ORF">UFOVP875_34</name>
</gene>